<evidence type="ECO:0000256" key="1">
    <source>
        <dbReference type="SAM" id="MobiDB-lite"/>
    </source>
</evidence>
<accession>A0A8X6U509</accession>
<name>A0A8X6U509_NEPPI</name>
<feature type="region of interest" description="Disordered" evidence="1">
    <location>
        <begin position="67"/>
        <end position="87"/>
    </location>
</feature>
<keyword evidence="3" id="KW-1185">Reference proteome</keyword>
<reference evidence="2" key="1">
    <citation type="submission" date="2020-08" db="EMBL/GenBank/DDBJ databases">
        <title>Multicomponent nature underlies the extraordinary mechanical properties of spider dragline silk.</title>
        <authorList>
            <person name="Kono N."/>
            <person name="Nakamura H."/>
            <person name="Mori M."/>
            <person name="Yoshida Y."/>
            <person name="Ohtoshi R."/>
            <person name="Malay A.D."/>
            <person name="Moran D.A.P."/>
            <person name="Tomita M."/>
            <person name="Numata K."/>
            <person name="Arakawa K."/>
        </authorList>
    </citation>
    <scope>NUCLEOTIDE SEQUENCE</scope>
</reference>
<feature type="compositionally biased region" description="Polar residues" evidence="1">
    <location>
        <begin position="77"/>
        <end position="87"/>
    </location>
</feature>
<evidence type="ECO:0000313" key="2">
    <source>
        <dbReference type="EMBL" id="GFT78891.1"/>
    </source>
</evidence>
<comment type="caution">
    <text evidence="2">The sequence shown here is derived from an EMBL/GenBank/DDBJ whole genome shotgun (WGS) entry which is preliminary data.</text>
</comment>
<evidence type="ECO:0000313" key="3">
    <source>
        <dbReference type="Proteomes" id="UP000887013"/>
    </source>
</evidence>
<dbReference type="EMBL" id="BMAW01022663">
    <property type="protein sequence ID" value="GFT78891.1"/>
    <property type="molecule type" value="Genomic_DNA"/>
</dbReference>
<dbReference type="AlphaFoldDB" id="A0A8X6U509"/>
<organism evidence="2 3">
    <name type="scientific">Nephila pilipes</name>
    <name type="common">Giant wood spider</name>
    <name type="synonym">Nephila maculata</name>
    <dbReference type="NCBI Taxonomy" id="299642"/>
    <lineage>
        <taxon>Eukaryota</taxon>
        <taxon>Metazoa</taxon>
        <taxon>Ecdysozoa</taxon>
        <taxon>Arthropoda</taxon>
        <taxon>Chelicerata</taxon>
        <taxon>Arachnida</taxon>
        <taxon>Araneae</taxon>
        <taxon>Araneomorphae</taxon>
        <taxon>Entelegynae</taxon>
        <taxon>Araneoidea</taxon>
        <taxon>Nephilidae</taxon>
        <taxon>Nephila</taxon>
    </lineage>
</organism>
<protein>
    <submittedName>
        <fullName evidence="2">Uncharacterized protein</fullName>
    </submittedName>
</protein>
<proteinExistence type="predicted"/>
<gene>
    <name evidence="2" type="ORF">NPIL_564491</name>
</gene>
<dbReference type="Proteomes" id="UP000887013">
    <property type="component" value="Unassembled WGS sequence"/>
</dbReference>
<sequence length="87" mass="10092">MLRVPVGREVCFPWSQKETNKSTHFVLGRRSERFNDRSCHSGGRVSLARPNGFFSVRPRCGKVGRRRRKHCKRVESRANSFTTNGDR</sequence>